<feature type="compositionally biased region" description="Basic and acidic residues" evidence="7">
    <location>
        <begin position="233"/>
        <end position="243"/>
    </location>
</feature>
<dbReference type="PRINTS" id="PR00053">
    <property type="entry name" value="FORKHEAD"/>
</dbReference>
<dbReference type="PANTHER" id="PTHR13962:SF17">
    <property type="entry name" value="FORKHEAD BOX PROTEIN N4"/>
    <property type="match status" value="1"/>
</dbReference>
<dbReference type="InterPro" id="IPR047119">
    <property type="entry name" value="FOXN2/3-like"/>
</dbReference>
<dbReference type="PANTHER" id="PTHR13962">
    <property type="entry name" value="FORKHEAD BOX PROTEIN N3-LIKE PROTEIN-RELATED"/>
    <property type="match status" value="1"/>
</dbReference>
<dbReference type="InterPro" id="IPR036388">
    <property type="entry name" value="WH-like_DNA-bd_sf"/>
</dbReference>
<comment type="subcellular location">
    <subcellularLocation>
        <location evidence="1 6">Nucleus</location>
    </subcellularLocation>
</comment>
<keyword evidence="9" id="KW-1185">Reference proteome</keyword>
<feature type="DNA-binding region" description="Fork-head" evidence="6">
    <location>
        <begin position="45"/>
        <end position="143"/>
    </location>
</feature>
<feature type="region of interest" description="Disordered" evidence="7">
    <location>
        <begin position="233"/>
        <end position="268"/>
    </location>
</feature>
<evidence type="ECO:0000256" key="5">
    <source>
        <dbReference type="ARBA" id="ARBA00023242"/>
    </source>
</evidence>
<dbReference type="CDD" id="cd20036">
    <property type="entry name" value="FH_FOXR"/>
    <property type="match status" value="1"/>
</dbReference>
<keyword evidence="2" id="KW-0805">Transcription regulation</keyword>
<evidence type="ECO:0000259" key="8">
    <source>
        <dbReference type="PROSITE" id="PS50039"/>
    </source>
</evidence>
<evidence type="ECO:0000256" key="7">
    <source>
        <dbReference type="SAM" id="MobiDB-lite"/>
    </source>
</evidence>
<evidence type="ECO:0000256" key="2">
    <source>
        <dbReference type="ARBA" id="ARBA00023015"/>
    </source>
</evidence>
<keyword evidence="4" id="KW-0804">Transcription</keyword>
<evidence type="ECO:0000256" key="4">
    <source>
        <dbReference type="ARBA" id="ARBA00023163"/>
    </source>
</evidence>
<dbReference type="GO" id="GO:0003700">
    <property type="term" value="F:DNA-binding transcription factor activity"/>
    <property type="evidence" value="ECO:0007669"/>
    <property type="project" value="InterPro"/>
</dbReference>
<dbReference type="InterPro" id="IPR030456">
    <property type="entry name" value="TF_fork_head_CS_2"/>
</dbReference>
<dbReference type="SUPFAM" id="SSF46785">
    <property type="entry name" value="Winged helix' DNA-binding domain"/>
    <property type="match status" value="1"/>
</dbReference>
<protein>
    <submittedName>
        <fullName evidence="10">Fork-head domain-containing protein</fullName>
    </submittedName>
</protein>
<evidence type="ECO:0000313" key="9">
    <source>
        <dbReference type="Proteomes" id="UP000046392"/>
    </source>
</evidence>
<dbReference type="GO" id="GO:0005634">
    <property type="term" value="C:nucleus"/>
    <property type="evidence" value="ECO:0007669"/>
    <property type="project" value="UniProtKB-SubCell"/>
</dbReference>
<dbReference type="WBParaSite" id="SPAL_0000556500.1">
    <property type="protein sequence ID" value="SPAL_0000556500.1"/>
    <property type="gene ID" value="SPAL_0000556500"/>
</dbReference>
<dbReference type="PROSITE" id="PS50039">
    <property type="entry name" value="FORK_HEAD_3"/>
    <property type="match status" value="1"/>
</dbReference>
<keyword evidence="5 6" id="KW-0539">Nucleus</keyword>
<evidence type="ECO:0000313" key="10">
    <source>
        <dbReference type="WBParaSite" id="SPAL_0000556500.1"/>
    </source>
</evidence>
<accession>A0A0N5BHY0</accession>
<dbReference type="SMART" id="SM00339">
    <property type="entry name" value="FH"/>
    <property type="match status" value="1"/>
</dbReference>
<dbReference type="AlphaFoldDB" id="A0A0N5BHY0"/>
<reference evidence="10" key="1">
    <citation type="submission" date="2017-02" db="UniProtKB">
        <authorList>
            <consortium name="WormBaseParasite"/>
        </authorList>
    </citation>
    <scope>IDENTIFICATION</scope>
</reference>
<dbReference type="GO" id="GO:0000987">
    <property type="term" value="F:cis-regulatory region sequence-specific DNA binding"/>
    <property type="evidence" value="ECO:0007669"/>
    <property type="project" value="TreeGrafter"/>
</dbReference>
<organism evidence="9 10">
    <name type="scientific">Strongyloides papillosus</name>
    <name type="common">Intestinal threadworm</name>
    <dbReference type="NCBI Taxonomy" id="174720"/>
    <lineage>
        <taxon>Eukaryota</taxon>
        <taxon>Metazoa</taxon>
        <taxon>Ecdysozoa</taxon>
        <taxon>Nematoda</taxon>
        <taxon>Chromadorea</taxon>
        <taxon>Rhabditida</taxon>
        <taxon>Tylenchina</taxon>
        <taxon>Panagrolaimomorpha</taxon>
        <taxon>Strongyloidoidea</taxon>
        <taxon>Strongyloididae</taxon>
        <taxon>Strongyloides</taxon>
    </lineage>
</organism>
<dbReference type="Proteomes" id="UP000046392">
    <property type="component" value="Unplaced"/>
</dbReference>
<dbReference type="STRING" id="174720.A0A0N5BHY0"/>
<feature type="domain" description="Fork-head" evidence="8">
    <location>
        <begin position="45"/>
        <end position="143"/>
    </location>
</feature>
<sequence length="418" mass="48062">MEPCYDITVMDPMVALESMTSSIDETSPIQLAEEGGLPRRTKNPKTSLSFPQLVGLILINTTTKALAVSEIYDIVADIFPCYNDSMSTWKNSIRHNLSTKDWFKKIPQKQSDNGLRQSCIWGFRSLTCIASILERARATARKDSQSIISRMRRPHEFEKFISGELMIIPKYCGSYRLDSSIPVKYHYKEFYTESLEEIEKFQEINNKSHYNAQKLIYHSVPSSGYCDKMERDNASDYDGDRNRSFGGRGGKRKHITEVKSEPEDDEPMSKKAYHYENYSTQQNNHLLGQDLHYVNSQDYYQYPGNQRIYQHQVLHQYVQVYNSYNNPYLSSNFSQQGLGLMSPPISPVPEYLSSNIYVDEHSNLSSDSGESSSIANIVPIQSDTLSNGSRHYNYQSSDDYAQYTEGSCPELFNEFFYT</sequence>
<dbReference type="Gene3D" id="1.10.10.10">
    <property type="entry name" value="Winged helix-like DNA-binding domain superfamily/Winged helix DNA-binding domain"/>
    <property type="match status" value="1"/>
</dbReference>
<dbReference type="InterPro" id="IPR001766">
    <property type="entry name" value="Fork_head_dom"/>
</dbReference>
<keyword evidence="3 6" id="KW-0238">DNA-binding</keyword>
<evidence type="ECO:0000256" key="3">
    <source>
        <dbReference type="ARBA" id="ARBA00023125"/>
    </source>
</evidence>
<name>A0A0N5BHY0_STREA</name>
<dbReference type="PROSITE" id="PS00658">
    <property type="entry name" value="FORK_HEAD_2"/>
    <property type="match status" value="1"/>
</dbReference>
<dbReference type="InterPro" id="IPR036390">
    <property type="entry name" value="WH_DNA-bd_sf"/>
</dbReference>
<dbReference type="Pfam" id="PF00250">
    <property type="entry name" value="Forkhead"/>
    <property type="match status" value="1"/>
</dbReference>
<evidence type="ECO:0000256" key="1">
    <source>
        <dbReference type="ARBA" id="ARBA00004123"/>
    </source>
</evidence>
<proteinExistence type="predicted"/>
<evidence type="ECO:0000256" key="6">
    <source>
        <dbReference type="PROSITE-ProRule" id="PRU00089"/>
    </source>
</evidence>